<dbReference type="AlphaFoldDB" id="A0A1M6MJD6"/>
<feature type="domain" description="4Fe-4S ferredoxin-type" evidence="10">
    <location>
        <begin position="66"/>
        <end position="94"/>
    </location>
</feature>
<evidence type="ECO:0000313" key="13">
    <source>
        <dbReference type="Proteomes" id="UP000184082"/>
    </source>
</evidence>
<dbReference type="PROSITE" id="PS01087">
    <property type="entry name" value="RADICAL_ACTIVATING"/>
    <property type="match status" value="1"/>
</dbReference>
<dbReference type="SFLD" id="SFLDF00392">
    <property type="entry name" value="YjjI_activase"/>
    <property type="match status" value="1"/>
</dbReference>
<dbReference type="SUPFAM" id="SSF54862">
    <property type="entry name" value="4Fe-4S ferredoxins"/>
    <property type="match status" value="1"/>
</dbReference>
<dbReference type="PROSITE" id="PS51379">
    <property type="entry name" value="4FE4S_FER_2"/>
    <property type="match status" value="2"/>
</dbReference>
<dbReference type="InterPro" id="IPR017900">
    <property type="entry name" value="4Fe4S_Fe_S_CS"/>
</dbReference>
<dbReference type="InterPro" id="IPR023912">
    <property type="entry name" value="YjjW_bact"/>
</dbReference>
<dbReference type="InterPro" id="IPR007197">
    <property type="entry name" value="rSAM"/>
</dbReference>
<gene>
    <name evidence="12" type="ORF">SAMN02745883_00576</name>
</gene>
<dbReference type="PIRSF" id="PIRSF000371">
    <property type="entry name" value="PFL_act_enz"/>
    <property type="match status" value="1"/>
</dbReference>
<feature type="domain" description="4Fe-4S ferredoxin-type" evidence="10">
    <location>
        <begin position="38"/>
        <end position="65"/>
    </location>
</feature>
<evidence type="ECO:0000259" key="11">
    <source>
        <dbReference type="PROSITE" id="PS51918"/>
    </source>
</evidence>
<dbReference type="SUPFAM" id="SSF102114">
    <property type="entry name" value="Radical SAM enzymes"/>
    <property type="match status" value="1"/>
</dbReference>
<accession>A0A1M6MJD6</accession>
<evidence type="ECO:0000256" key="4">
    <source>
        <dbReference type="ARBA" id="ARBA00022691"/>
    </source>
</evidence>
<evidence type="ECO:0000256" key="1">
    <source>
        <dbReference type="ARBA" id="ARBA00001966"/>
    </source>
</evidence>
<evidence type="ECO:0000256" key="5">
    <source>
        <dbReference type="ARBA" id="ARBA00022723"/>
    </source>
</evidence>
<keyword evidence="7" id="KW-0408">Iron</keyword>
<dbReference type="GO" id="GO:0016491">
    <property type="term" value="F:oxidoreductase activity"/>
    <property type="evidence" value="ECO:0007669"/>
    <property type="project" value="UniProtKB-KW"/>
</dbReference>
<dbReference type="InterPro" id="IPR040074">
    <property type="entry name" value="BssD/PflA/YjjW"/>
</dbReference>
<comment type="similarity">
    <text evidence="2">Belongs to the organic radical-activating enzymes family.</text>
</comment>
<organism evidence="12 13">
    <name type="scientific">Caminicella sporogenes DSM 14501</name>
    <dbReference type="NCBI Taxonomy" id="1121266"/>
    <lineage>
        <taxon>Bacteria</taxon>
        <taxon>Bacillati</taxon>
        <taxon>Bacillota</taxon>
        <taxon>Clostridia</taxon>
        <taxon>Peptostreptococcales</taxon>
        <taxon>Caminicellaceae</taxon>
        <taxon>Caminicella</taxon>
    </lineage>
</organism>
<keyword evidence="3" id="KW-0004">4Fe-4S</keyword>
<evidence type="ECO:0000256" key="6">
    <source>
        <dbReference type="ARBA" id="ARBA00023002"/>
    </source>
</evidence>
<reference evidence="12 13" key="1">
    <citation type="submission" date="2016-11" db="EMBL/GenBank/DDBJ databases">
        <authorList>
            <person name="Jaros S."/>
            <person name="Januszkiewicz K."/>
            <person name="Wedrychowicz H."/>
        </authorList>
    </citation>
    <scope>NUCLEOTIDE SEQUENCE [LARGE SCALE GENOMIC DNA]</scope>
    <source>
        <strain evidence="12 13">DSM 14501</strain>
    </source>
</reference>
<evidence type="ECO:0000256" key="3">
    <source>
        <dbReference type="ARBA" id="ARBA00022485"/>
    </source>
</evidence>
<dbReference type="Pfam" id="PF04055">
    <property type="entry name" value="Radical_SAM"/>
    <property type="match status" value="1"/>
</dbReference>
<dbReference type="PANTHER" id="PTHR30352">
    <property type="entry name" value="PYRUVATE FORMATE-LYASE-ACTIVATING ENZYME"/>
    <property type="match status" value="1"/>
</dbReference>
<dbReference type="RefSeq" id="WP_072965878.1">
    <property type="nucleotide sequence ID" value="NZ_FRAJ01000004.1"/>
</dbReference>
<evidence type="ECO:0000256" key="7">
    <source>
        <dbReference type="ARBA" id="ARBA00023004"/>
    </source>
</evidence>
<protein>
    <submittedName>
        <fullName evidence="12">Glycine radical enzyme activase, YjjW family</fullName>
    </submittedName>
</protein>
<evidence type="ECO:0000256" key="8">
    <source>
        <dbReference type="ARBA" id="ARBA00023014"/>
    </source>
</evidence>
<feature type="domain" description="Radical SAM core" evidence="11">
    <location>
        <begin position="15"/>
        <end position="273"/>
    </location>
</feature>
<name>A0A1M6MJD6_9FIRM</name>
<comment type="cofactor">
    <cofactor evidence="1">
        <name>[4Fe-4S] cluster</name>
        <dbReference type="ChEBI" id="CHEBI:49883"/>
    </cofactor>
</comment>
<keyword evidence="13" id="KW-1185">Reference proteome</keyword>
<dbReference type="InterPro" id="IPR001989">
    <property type="entry name" value="Radical_activat_CS"/>
</dbReference>
<keyword evidence="6" id="KW-0560">Oxidoreductase</keyword>
<keyword evidence="5" id="KW-0479">Metal-binding</keyword>
<dbReference type="Proteomes" id="UP000184082">
    <property type="component" value="Unassembled WGS sequence"/>
</dbReference>
<proteinExistence type="inferred from homology"/>
<dbReference type="PROSITE" id="PS51918">
    <property type="entry name" value="RADICAL_SAM"/>
    <property type="match status" value="1"/>
</dbReference>
<dbReference type="PROSITE" id="PS00198">
    <property type="entry name" value="4FE4S_FER_1"/>
    <property type="match status" value="2"/>
</dbReference>
<dbReference type="InterPro" id="IPR058240">
    <property type="entry name" value="rSAM_sf"/>
</dbReference>
<dbReference type="SFLD" id="SFLDG01118">
    <property type="entry name" value="activating_enzymes__group_2"/>
    <property type="match status" value="1"/>
</dbReference>
<dbReference type="InterPro" id="IPR012839">
    <property type="entry name" value="Organic_radical_activase"/>
</dbReference>
<dbReference type="InterPro" id="IPR017896">
    <property type="entry name" value="4Fe4S_Fe-S-bd"/>
</dbReference>
<dbReference type="CDD" id="cd01335">
    <property type="entry name" value="Radical_SAM"/>
    <property type="match status" value="1"/>
</dbReference>
<dbReference type="STRING" id="1121266.SAMN02745883_00576"/>
<dbReference type="Gene3D" id="3.30.70.20">
    <property type="match status" value="1"/>
</dbReference>
<dbReference type="SFLD" id="SFLDS00029">
    <property type="entry name" value="Radical_SAM"/>
    <property type="match status" value="1"/>
</dbReference>
<keyword evidence="8" id="KW-0411">Iron-sulfur</keyword>
<dbReference type="GO" id="GO:0046872">
    <property type="term" value="F:metal ion binding"/>
    <property type="evidence" value="ECO:0007669"/>
    <property type="project" value="UniProtKB-KW"/>
</dbReference>
<dbReference type="Pfam" id="PF00037">
    <property type="entry name" value="Fer4"/>
    <property type="match status" value="1"/>
</dbReference>
<dbReference type="NCBIfam" id="TIGR04041">
    <property type="entry name" value="activase_YjjW"/>
    <property type="match status" value="1"/>
</dbReference>
<evidence type="ECO:0000256" key="9">
    <source>
        <dbReference type="ARBA" id="ARBA00047365"/>
    </source>
</evidence>
<dbReference type="PANTHER" id="PTHR30352:SF13">
    <property type="entry name" value="GLYCYL-RADICAL ENZYME ACTIVATING ENZYME YJJW-RELATED"/>
    <property type="match status" value="1"/>
</dbReference>
<dbReference type="GO" id="GO:0051539">
    <property type="term" value="F:4 iron, 4 sulfur cluster binding"/>
    <property type="evidence" value="ECO:0007669"/>
    <property type="project" value="UniProtKB-KW"/>
</dbReference>
<evidence type="ECO:0000256" key="2">
    <source>
        <dbReference type="ARBA" id="ARBA00009777"/>
    </source>
</evidence>
<dbReference type="InterPro" id="IPR013785">
    <property type="entry name" value="Aldolase_TIM"/>
</dbReference>
<keyword evidence="4" id="KW-0949">S-adenosyl-L-methionine</keyword>
<dbReference type="EMBL" id="FRAJ01000004">
    <property type="protein sequence ID" value="SHJ83578.1"/>
    <property type="molecule type" value="Genomic_DNA"/>
</dbReference>
<sequence length="278" mass="31207">MVKGIVNKIIPFSSVDGPGNRTAIFLQGCNFNCLYCHNPETINICSNCGICVQACPYGALEKADGKVIWDYKSCQNCDICIRACPNDSSPKIREMSVEDVLKEINKVKEFISGITVSGGECTLQYDFVTALFNQARKLGLSTFLDTNGFISLKDKYELINSMDMAMVDIKSYNAKEHIMLTGKDNKTVLDNVKYLGEIGKLYEVRTVIVPEILDNYFNVDNISKFIASINPYIRYKIIKYRPVGVRMDLIKSYVPSDDIMNELSDIAYKNGCKNVIVV</sequence>
<dbReference type="InterPro" id="IPR034457">
    <property type="entry name" value="Organic_radical-activating"/>
</dbReference>
<evidence type="ECO:0000259" key="10">
    <source>
        <dbReference type="PROSITE" id="PS51379"/>
    </source>
</evidence>
<dbReference type="Gene3D" id="3.20.20.70">
    <property type="entry name" value="Aldolase class I"/>
    <property type="match status" value="1"/>
</dbReference>
<dbReference type="SFLD" id="SFLDG01066">
    <property type="entry name" value="organic_radical-activating_enz"/>
    <property type="match status" value="1"/>
</dbReference>
<evidence type="ECO:0000313" key="12">
    <source>
        <dbReference type="EMBL" id="SHJ83578.1"/>
    </source>
</evidence>
<comment type="catalytic activity">
    <reaction evidence="9">
        <text>glycyl-[protein] + reduced [flavodoxin] + S-adenosyl-L-methionine = glycin-2-yl radical-[protein] + semiquinone [flavodoxin] + 5'-deoxyadenosine + L-methionine + H(+)</text>
        <dbReference type="Rhea" id="RHEA:61976"/>
        <dbReference type="Rhea" id="RHEA-COMP:10622"/>
        <dbReference type="Rhea" id="RHEA-COMP:14480"/>
        <dbReference type="Rhea" id="RHEA-COMP:15993"/>
        <dbReference type="Rhea" id="RHEA-COMP:15994"/>
        <dbReference type="ChEBI" id="CHEBI:15378"/>
        <dbReference type="ChEBI" id="CHEBI:17319"/>
        <dbReference type="ChEBI" id="CHEBI:29947"/>
        <dbReference type="ChEBI" id="CHEBI:32722"/>
        <dbReference type="ChEBI" id="CHEBI:57618"/>
        <dbReference type="ChEBI" id="CHEBI:57844"/>
        <dbReference type="ChEBI" id="CHEBI:59789"/>
        <dbReference type="ChEBI" id="CHEBI:140311"/>
    </reaction>
</comment>